<proteinExistence type="predicted"/>
<dbReference type="Proteomes" id="UP000019102">
    <property type="component" value="Unassembled WGS sequence"/>
</dbReference>
<dbReference type="RefSeq" id="WP_052000410.1">
    <property type="nucleotide sequence ID" value="NZ_BAVS01000005.1"/>
</dbReference>
<sequence length="199" mass="23215">MRKTIQQLIKFFKADNRTIVFYSKEDPPNYSIFIDIAKQCDIVFTTAAEIISNYQLDCQHERVYLLEFGFNPVYNNPINRQRPGKDELVVFAGSWYAKYPHRQKDTMRIFDDVIQSGGENLKIIDRNYQRNHPNYLFPIKYLPFLSPSIDHASIQKLSMLHSWMVNLNSIQDSPTMFASRIFELQGMGNLILSNYSNGG</sequence>
<dbReference type="eggNOG" id="COG4641">
    <property type="taxonomic scope" value="Bacteria"/>
</dbReference>
<dbReference type="STRING" id="1298598.JCM21714_1460"/>
<accession>W4VGY3</accession>
<name>W4VGY3_9BACI</name>
<reference evidence="1 2" key="1">
    <citation type="journal article" date="2014" name="Genome Announc.">
        <title>Draft Genome Sequence of the Boron-Tolerant and Moderately Halotolerant Bacterium Gracilibacillus boraciitolerans JCM 21714T.</title>
        <authorList>
            <person name="Ahmed I."/>
            <person name="Oshima K."/>
            <person name="Suda W."/>
            <person name="Kitamura K."/>
            <person name="Iida T."/>
            <person name="Ohmori Y."/>
            <person name="Fujiwara T."/>
            <person name="Hattori M."/>
            <person name="Ohkuma M."/>
        </authorList>
    </citation>
    <scope>NUCLEOTIDE SEQUENCE [LARGE SCALE GENOMIC DNA]</scope>
    <source>
        <strain evidence="1 2">JCM 21714</strain>
    </source>
</reference>
<dbReference type="AlphaFoldDB" id="W4VGY3"/>
<dbReference type="EMBL" id="BAVS01000005">
    <property type="protein sequence ID" value="GAE92457.1"/>
    <property type="molecule type" value="Genomic_DNA"/>
</dbReference>
<keyword evidence="2" id="KW-1185">Reference proteome</keyword>
<gene>
    <name evidence="1" type="ORF">JCM21714_1460</name>
</gene>
<protein>
    <submittedName>
        <fullName evidence="1">Uncharacterized protein</fullName>
    </submittedName>
</protein>
<evidence type="ECO:0000313" key="1">
    <source>
        <dbReference type="EMBL" id="GAE92457.1"/>
    </source>
</evidence>
<evidence type="ECO:0000313" key="2">
    <source>
        <dbReference type="Proteomes" id="UP000019102"/>
    </source>
</evidence>
<organism evidence="1 2">
    <name type="scientific">Gracilibacillus boraciitolerans JCM 21714</name>
    <dbReference type="NCBI Taxonomy" id="1298598"/>
    <lineage>
        <taxon>Bacteria</taxon>
        <taxon>Bacillati</taxon>
        <taxon>Bacillota</taxon>
        <taxon>Bacilli</taxon>
        <taxon>Bacillales</taxon>
        <taxon>Bacillaceae</taxon>
        <taxon>Gracilibacillus</taxon>
    </lineage>
</organism>
<comment type="caution">
    <text evidence="1">The sequence shown here is derived from an EMBL/GenBank/DDBJ whole genome shotgun (WGS) entry which is preliminary data.</text>
</comment>